<protein>
    <recommendedName>
        <fullName evidence="3">DUF2846 domain-containing protein</fullName>
    </recommendedName>
</protein>
<sequence>MNETELIIQRSAALWQDRARKYQVLLDGKFVADIGHGQEVRIALQPGRHSVQMKIDWCTSPALQFDCAAGQAAAFMCGPNAKPFTALLYITLWKGQYLWLRPAQPGARSIAAA</sequence>
<evidence type="ECO:0000313" key="2">
    <source>
        <dbReference type="Proteomes" id="UP000448575"/>
    </source>
</evidence>
<reference evidence="1 2" key="1">
    <citation type="submission" date="2019-12" db="EMBL/GenBank/DDBJ databases">
        <title>Novel species isolated from a subtropical stream in China.</title>
        <authorList>
            <person name="Lu H."/>
        </authorList>
    </citation>
    <scope>NUCLEOTIDE SEQUENCE [LARGE SCALE GENOMIC DNA]</scope>
    <source>
        <strain evidence="1 2">DS3</strain>
    </source>
</reference>
<dbReference type="RefSeq" id="WP_161024001.1">
    <property type="nucleotide sequence ID" value="NZ_WWCJ01000002.1"/>
</dbReference>
<proteinExistence type="predicted"/>
<organism evidence="1 2">
    <name type="scientific">Pseudoduganella guangdongensis</name>
    <dbReference type="NCBI Taxonomy" id="2692179"/>
    <lineage>
        <taxon>Bacteria</taxon>
        <taxon>Pseudomonadati</taxon>
        <taxon>Pseudomonadota</taxon>
        <taxon>Betaproteobacteria</taxon>
        <taxon>Burkholderiales</taxon>
        <taxon>Oxalobacteraceae</taxon>
        <taxon>Telluria group</taxon>
        <taxon>Pseudoduganella</taxon>
    </lineage>
</organism>
<dbReference type="Proteomes" id="UP000448575">
    <property type="component" value="Unassembled WGS sequence"/>
</dbReference>
<gene>
    <name evidence="1" type="ORF">GTP41_02560</name>
</gene>
<evidence type="ECO:0008006" key="3">
    <source>
        <dbReference type="Google" id="ProtNLM"/>
    </source>
</evidence>
<dbReference type="AlphaFoldDB" id="A0A6N9HBP1"/>
<accession>A0A6N9HBP1</accession>
<comment type="caution">
    <text evidence="1">The sequence shown here is derived from an EMBL/GenBank/DDBJ whole genome shotgun (WGS) entry which is preliminary data.</text>
</comment>
<dbReference type="EMBL" id="WWCJ01000002">
    <property type="protein sequence ID" value="MYN00971.1"/>
    <property type="molecule type" value="Genomic_DNA"/>
</dbReference>
<keyword evidence="2" id="KW-1185">Reference proteome</keyword>
<name>A0A6N9HBP1_9BURK</name>
<evidence type="ECO:0000313" key="1">
    <source>
        <dbReference type="EMBL" id="MYN00971.1"/>
    </source>
</evidence>